<protein>
    <submittedName>
        <fullName evidence="2">Uncharacterized protein</fullName>
    </submittedName>
</protein>
<dbReference type="Proteomes" id="UP000485058">
    <property type="component" value="Unassembled WGS sequence"/>
</dbReference>
<proteinExistence type="predicted"/>
<gene>
    <name evidence="2" type="ORF">HaLaN_14077</name>
</gene>
<reference evidence="2 3" key="1">
    <citation type="submission" date="2020-02" db="EMBL/GenBank/DDBJ databases">
        <title>Draft genome sequence of Haematococcus lacustris strain NIES-144.</title>
        <authorList>
            <person name="Morimoto D."/>
            <person name="Nakagawa S."/>
            <person name="Yoshida T."/>
            <person name="Sawayama S."/>
        </authorList>
    </citation>
    <scope>NUCLEOTIDE SEQUENCE [LARGE SCALE GENOMIC DNA]</scope>
    <source>
        <strain evidence="2 3">NIES-144</strain>
    </source>
</reference>
<dbReference type="EMBL" id="BLLF01001148">
    <property type="protein sequence ID" value="GFH17439.1"/>
    <property type="molecule type" value="Genomic_DNA"/>
</dbReference>
<keyword evidence="3" id="KW-1185">Reference proteome</keyword>
<sequence length="138" mass="15122">MISLRADASSLEAKLQQVKLDNKGAPSKGPGSSSSAFSPQTGSLLSSVLAGDAREASMRQCFSAAFDAEVNYLTSLNIELTKDRRRQILADILVWAEVTQQHYDATTRSFVLEPNQHDESFLRIGSFLKDAMQEQGLL</sequence>
<name>A0A699ZDN6_HAELA</name>
<organism evidence="2 3">
    <name type="scientific">Haematococcus lacustris</name>
    <name type="common">Green alga</name>
    <name type="synonym">Haematococcus pluvialis</name>
    <dbReference type="NCBI Taxonomy" id="44745"/>
    <lineage>
        <taxon>Eukaryota</taxon>
        <taxon>Viridiplantae</taxon>
        <taxon>Chlorophyta</taxon>
        <taxon>core chlorophytes</taxon>
        <taxon>Chlorophyceae</taxon>
        <taxon>CS clade</taxon>
        <taxon>Chlamydomonadales</taxon>
        <taxon>Haematococcaceae</taxon>
        <taxon>Haematococcus</taxon>
    </lineage>
</organism>
<evidence type="ECO:0000313" key="2">
    <source>
        <dbReference type="EMBL" id="GFH17439.1"/>
    </source>
</evidence>
<accession>A0A699ZDN6</accession>
<dbReference type="OrthoDB" id="540180at2759"/>
<evidence type="ECO:0000313" key="3">
    <source>
        <dbReference type="Proteomes" id="UP000485058"/>
    </source>
</evidence>
<feature type="compositionally biased region" description="Low complexity" evidence="1">
    <location>
        <begin position="23"/>
        <end position="39"/>
    </location>
</feature>
<comment type="caution">
    <text evidence="2">The sequence shown here is derived from an EMBL/GenBank/DDBJ whole genome shotgun (WGS) entry which is preliminary data.</text>
</comment>
<evidence type="ECO:0000256" key="1">
    <source>
        <dbReference type="SAM" id="MobiDB-lite"/>
    </source>
</evidence>
<dbReference type="AlphaFoldDB" id="A0A699ZDN6"/>
<feature type="region of interest" description="Disordered" evidence="1">
    <location>
        <begin position="17"/>
        <end position="42"/>
    </location>
</feature>